<dbReference type="InterPro" id="IPR000299">
    <property type="entry name" value="FERM_domain"/>
</dbReference>
<dbReference type="SMART" id="SM00295">
    <property type="entry name" value="B41"/>
    <property type="match status" value="1"/>
</dbReference>
<dbReference type="InterPro" id="IPR018980">
    <property type="entry name" value="FERM_PH-like_C"/>
</dbReference>
<sequence length="573" mass="66792">MCNEHLFLNLVKTQSFYGFSCSLNKKNERPELKHPVQRAASRLYRPATAPKDIDPEAKYCSPNTCIGPEFIVRATEPSKVIHIVGVKDAVRKKVVVILLNGQKVEITCDPNTTTAGKIFEILMVHEGLRDNFILGLAALLGGDFAFLPHKTKLYKVAPPGWRADCKKLVPTCTFNLYLRIKFFLPSLRIIRSWTMKHLLYLQFRRRLLEQQIQCDIEQHIILGGLALQAEFGDYSDQEHGRSDYFLLEHYIPESIILLRGDGQALKFCMKLLHKLRHGMDPGRAEEIYITQVQKIQDHNTHFCNAIWEKKDGYNHEIPMIIAINSQGLTLYKNFGNERYQHEFFVWKQIQLLSYSKHYLYITPQNDNKGSDKPTKYKLRMDHKKSYFVFHLASFHHQINMKLRSDINSWQTLMVVYSLPIRDHFGKEYKLYQIEDKNSSDTIEHQPVLISYAALLENDKKRNEKNVKKKNLVSTQVEKIPERKFSINIEEHQNKENENPVNEKEGCRKSKLDSNEWRDVPRRRSSIKVPKDVTTLRDAANNWRGSYVPQRMRVKMGTKALSDAQKENVSVPHK</sequence>
<organism evidence="3 4">
    <name type="scientific">Diploptera punctata</name>
    <name type="common">Pacific beetle cockroach</name>
    <dbReference type="NCBI Taxonomy" id="6984"/>
    <lineage>
        <taxon>Eukaryota</taxon>
        <taxon>Metazoa</taxon>
        <taxon>Ecdysozoa</taxon>
        <taxon>Arthropoda</taxon>
        <taxon>Hexapoda</taxon>
        <taxon>Insecta</taxon>
        <taxon>Pterygota</taxon>
        <taxon>Neoptera</taxon>
        <taxon>Polyneoptera</taxon>
        <taxon>Dictyoptera</taxon>
        <taxon>Blattodea</taxon>
        <taxon>Blaberoidea</taxon>
        <taxon>Blaberidae</taxon>
        <taxon>Diplopterinae</taxon>
        <taxon>Diploptera</taxon>
    </lineage>
</organism>
<evidence type="ECO:0000313" key="3">
    <source>
        <dbReference type="EMBL" id="KAJ9589197.1"/>
    </source>
</evidence>
<dbReference type="PRINTS" id="PR00935">
    <property type="entry name" value="BAND41"/>
</dbReference>
<evidence type="ECO:0000256" key="1">
    <source>
        <dbReference type="SAM" id="MobiDB-lite"/>
    </source>
</evidence>
<dbReference type="PROSITE" id="PS50057">
    <property type="entry name" value="FERM_3"/>
    <property type="match status" value="1"/>
</dbReference>
<dbReference type="InterPro" id="IPR052074">
    <property type="entry name" value="NonRcpt_TyrProt_Phosphatase"/>
</dbReference>
<keyword evidence="4" id="KW-1185">Reference proteome</keyword>
<dbReference type="InterPro" id="IPR014352">
    <property type="entry name" value="FERM/acyl-CoA-bd_prot_sf"/>
</dbReference>
<feature type="domain" description="FERM" evidence="2">
    <location>
        <begin position="92"/>
        <end position="403"/>
    </location>
</feature>
<dbReference type="EMBL" id="JASPKZ010005098">
    <property type="protein sequence ID" value="KAJ9589197.1"/>
    <property type="molecule type" value="Genomic_DNA"/>
</dbReference>
<evidence type="ECO:0000313" key="4">
    <source>
        <dbReference type="Proteomes" id="UP001233999"/>
    </source>
</evidence>
<name>A0AAD8EGZ4_DIPPU</name>
<feature type="region of interest" description="Disordered" evidence="1">
    <location>
        <begin position="488"/>
        <end position="529"/>
    </location>
</feature>
<dbReference type="Pfam" id="PF00373">
    <property type="entry name" value="FERM_M"/>
    <property type="match status" value="1"/>
</dbReference>
<dbReference type="AlphaFoldDB" id="A0AAD8EGZ4"/>
<feature type="compositionally biased region" description="Basic and acidic residues" evidence="1">
    <location>
        <begin position="488"/>
        <end position="521"/>
    </location>
</feature>
<evidence type="ECO:0000259" key="2">
    <source>
        <dbReference type="PROSITE" id="PS50057"/>
    </source>
</evidence>
<dbReference type="SMART" id="SM01196">
    <property type="entry name" value="FERM_C"/>
    <property type="match status" value="1"/>
</dbReference>
<dbReference type="SUPFAM" id="SSF47031">
    <property type="entry name" value="Second domain of FERM"/>
    <property type="match status" value="1"/>
</dbReference>
<dbReference type="CDD" id="cd14473">
    <property type="entry name" value="FERM_B-lobe"/>
    <property type="match status" value="1"/>
</dbReference>
<dbReference type="PANTHER" id="PTHR46900">
    <property type="entry name" value="TYROSINE-PROTEIN PHOSPHATASE NON-RECEPTOR TYPE 13"/>
    <property type="match status" value="1"/>
</dbReference>
<feature type="non-terminal residue" evidence="3">
    <location>
        <position position="573"/>
    </location>
</feature>
<accession>A0AAD8EGZ4</accession>
<proteinExistence type="predicted"/>
<dbReference type="GO" id="GO:0009887">
    <property type="term" value="P:animal organ morphogenesis"/>
    <property type="evidence" value="ECO:0007669"/>
    <property type="project" value="UniProtKB-ARBA"/>
</dbReference>
<dbReference type="InterPro" id="IPR011993">
    <property type="entry name" value="PH-like_dom_sf"/>
</dbReference>
<dbReference type="InterPro" id="IPR019749">
    <property type="entry name" value="Band_41_domain"/>
</dbReference>
<dbReference type="SUPFAM" id="SSF54236">
    <property type="entry name" value="Ubiquitin-like"/>
    <property type="match status" value="1"/>
</dbReference>
<protein>
    <recommendedName>
        <fullName evidence="2">FERM domain-containing protein</fullName>
    </recommendedName>
</protein>
<dbReference type="GO" id="GO:0030182">
    <property type="term" value="P:neuron differentiation"/>
    <property type="evidence" value="ECO:0007669"/>
    <property type="project" value="UniProtKB-ARBA"/>
</dbReference>
<dbReference type="Gene3D" id="1.20.80.10">
    <property type="match status" value="1"/>
</dbReference>
<dbReference type="InterPro" id="IPR035963">
    <property type="entry name" value="FERM_2"/>
</dbReference>
<reference evidence="3" key="1">
    <citation type="journal article" date="2023" name="IScience">
        <title>Live-bearing cockroach genome reveals convergent evolutionary mechanisms linked to viviparity in insects and beyond.</title>
        <authorList>
            <person name="Fouks B."/>
            <person name="Harrison M.C."/>
            <person name="Mikhailova A.A."/>
            <person name="Marchal E."/>
            <person name="English S."/>
            <person name="Carruthers M."/>
            <person name="Jennings E.C."/>
            <person name="Chiamaka E.L."/>
            <person name="Frigard R.A."/>
            <person name="Pippel M."/>
            <person name="Attardo G.M."/>
            <person name="Benoit J.B."/>
            <person name="Bornberg-Bauer E."/>
            <person name="Tobe S.S."/>
        </authorList>
    </citation>
    <scope>NUCLEOTIDE SEQUENCE</scope>
    <source>
        <strain evidence="3">Stay&amp;Tobe</strain>
    </source>
</reference>
<reference evidence="3" key="2">
    <citation type="submission" date="2023-05" db="EMBL/GenBank/DDBJ databases">
        <authorList>
            <person name="Fouks B."/>
        </authorList>
    </citation>
    <scope>NUCLEOTIDE SEQUENCE</scope>
    <source>
        <strain evidence="3">Stay&amp;Tobe</strain>
        <tissue evidence="3">Testes</tissue>
    </source>
</reference>
<dbReference type="Proteomes" id="UP001233999">
    <property type="component" value="Unassembled WGS sequence"/>
</dbReference>
<dbReference type="InterPro" id="IPR029071">
    <property type="entry name" value="Ubiquitin-like_domsf"/>
</dbReference>
<comment type="caution">
    <text evidence="3">The sequence shown here is derived from an EMBL/GenBank/DDBJ whole genome shotgun (WGS) entry which is preliminary data.</text>
</comment>
<dbReference type="PANTHER" id="PTHR46900:SF2">
    <property type="entry name" value="TYROSINE-PROTEIN PHOSPHATASE NON-RECEPTOR TYPE 13"/>
    <property type="match status" value="1"/>
</dbReference>
<gene>
    <name evidence="3" type="ORF">L9F63_028019</name>
</gene>
<dbReference type="GO" id="GO:0071944">
    <property type="term" value="C:cell periphery"/>
    <property type="evidence" value="ECO:0007669"/>
    <property type="project" value="UniProtKB-ARBA"/>
</dbReference>
<dbReference type="SUPFAM" id="SSF50729">
    <property type="entry name" value="PH domain-like"/>
    <property type="match status" value="1"/>
</dbReference>
<dbReference type="InterPro" id="IPR019748">
    <property type="entry name" value="FERM_central"/>
</dbReference>
<dbReference type="Pfam" id="PF09380">
    <property type="entry name" value="FERM_C"/>
    <property type="match status" value="1"/>
</dbReference>
<dbReference type="Gene3D" id="2.30.29.30">
    <property type="entry name" value="Pleckstrin-homology domain (PH domain)/Phosphotyrosine-binding domain (PTB)"/>
    <property type="match status" value="1"/>
</dbReference>